<evidence type="ECO:0000313" key="5">
    <source>
        <dbReference type="Proteomes" id="UP001059971"/>
    </source>
</evidence>
<dbReference type="PROSITE" id="PS00072">
    <property type="entry name" value="ACYL_COA_DH_1"/>
    <property type="match status" value="1"/>
</dbReference>
<dbReference type="PANTHER" id="PTHR43292">
    <property type="entry name" value="ACYL-COA DEHYDROGENASE"/>
    <property type="match status" value="1"/>
</dbReference>
<protein>
    <submittedName>
        <fullName evidence="4">Acyl-CoA dehydrogenase</fullName>
    </submittedName>
</protein>
<accession>A0ABN5WHF3</accession>
<name>A0ABN5WHF3_9SPHN</name>
<keyword evidence="5" id="KW-1185">Reference proteome</keyword>
<dbReference type="InterPro" id="IPR037069">
    <property type="entry name" value="AcylCoA_DH/ox_N_sf"/>
</dbReference>
<dbReference type="Pfam" id="PF02771">
    <property type="entry name" value="Acyl-CoA_dh_N"/>
    <property type="match status" value="1"/>
</dbReference>
<dbReference type="Proteomes" id="UP001059971">
    <property type="component" value="Chromosome 1"/>
</dbReference>
<evidence type="ECO:0000259" key="3">
    <source>
        <dbReference type="Pfam" id="PF02771"/>
    </source>
</evidence>
<dbReference type="Gene3D" id="1.10.540.10">
    <property type="entry name" value="Acyl-CoA dehydrogenase/oxidase, N-terminal domain"/>
    <property type="match status" value="1"/>
</dbReference>
<dbReference type="InterPro" id="IPR052161">
    <property type="entry name" value="Mycobact_Acyl-CoA_DH"/>
</dbReference>
<dbReference type="SUPFAM" id="SSF56645">
    <property type="entry name" value="Acyl-CoA dehydrogenase NM domain-like"/>
    <property type="match status" value="1"/>
</dbReference>
<feature type="domain" description="Acyl-CoA oxidase/dehydrogenase middle" evidence="2">
    <location>
        <begin position="157"/>
        <end position="253"/>
    </location>
</feature>
<sequence>MDIKIGQYDIGQCECDNANYRFPFAFEAKLFDALSLSALPPEDEALRPALRTLIAGAIADLPLHRRARSWQGFDAAFSRKLGQAGYLGLSLPKEYGGIGRGPFTRFVVVEELLSAGAPVAGHWIADRQSGPLILHYGTEEQRRFYLPRISRGEALFCIGMSEPGSGSDLASVRSRADLQKDGSWLLNGQKIWTTNAMHSDYMIALVRTSGTNEDRQSGLSQVIVDLTLPGITIRPIVDLTGDAHFAEVFFDDVRLTPDALIGEEGQGWRQVTAELAFERSGPERIYSSVVLIDAWVRHLDAAGRKDSATLRLVGTLTAQLAVLREMSLAVTARLVEGESPVVEASLMKDIGTGFEQAVPQLIGDDLASNPDEPVDAELYRTLLYVTHIAPSFSLRGGTREILRGIIARGLGLR</sequence>
<dbReference type="InterPro" id="IPR009100">
    <property type="entry name" value="AcylCoA_DH/oxidase_NM_dom_sf"/>
</dbReference>
<feature type="domain" description="Acyl-CoA dehydrogenase/oxidase N-terminal" evidence="3">
    <location>
        <begin position="41"/>
        <end position="153"/>
    </location>
</feature>
<dbReference type="InterPro" id="IPR046373">
    <property type="entry name" value="Acyl-CoA_Oxase/DH_mid-dom_sf"/>
</dbReference>
<dbReference type="Gene3D" id="2.40.110.10">
    <property type="entry name" value="Butyryl-CoA Dehydrogenase, subunit A, domain 2"/>
    <property type="match status" value="1"/>
</dbReference>
<keyword evidence="1" id="KW-0560">Oxidoreductase</keyword>
<evidence type="ECO:0000313" key="4">
    <source>
        <dbReference type="EMBL" id="BBF69695.1"/>
    </source>
</evidence>
<gene>
    <name evidence="4" type="ORF">SBA_ch1_18950</name>
</gene>
<reference evidence="4" key="1">
    <citation type="submission" date="2018-07" db="EMBL/GenBank/DDBJ databases">
        <title>Complete genome sequence of Sphingomonas bisphenolicum strain AO1, a bisphenol A degradative bacterium isolated from Japanese farm field.</title>
        <authorList>
            <person name="Murakami M."/>
            <person name="Koh M."/>
            <person name="Koba S."/>
            <person name="Matsumura Y."/>
        </authorList>
    </citation>
    <scope>NUCLEOTIDE SEQUENCE</scope>
    <source>
        <strain evidence="4">AO1</strain>
    </source>
</reference>
<dbReference type="EMBL" id="AP018817">
    <property type="protein sequence ID" value="BBF69695.1"/>
    <property type="molecule type" value="Genomic_DNA"/>
</dbReference>
<dbReference type="Pfam" id="PF02770">
    <property type="entry name" value="Acyl-CoA_dh_M"/>
    <property type="match status" value="1"/>
</dbReference>
<dbReference type="InterPro" id="IPR006091">
    <property type="entry name" value="Acyl-CoA_Oxase/DH_mid-dom"/>
</dbReference>
<dbReference type="InterPro" id="IPR006089">
    <property type="entry name" value="Acyl-CoA_DH_CS"/>
</dbReference>
<evidence type="ECO:0000259" key="2">
    <source>
        <dbReference type="Pfam" id="PF02770"/>
    </source>
</evidence>
<organism evidence="4 5">
    <name type="scientific">Sphingomonas bisphenolicum</name>
    <dbReference type="NCBI Taxonomy" id="296544"/>
    <lineage>
        <taxon>Bacteria</taxon>
        <taxon>Pseudomonadati</taxon>
        <taxon>Pseudomonadota</taxon>
        <taxon>Alphaproteobacteria</taxon>
        <taxon>Sphingomonadales</taxon>
        <taxon>Sphingomonadaceae</taxon>
        <taxon>Sphingomonas</taxon>
    </lineage>
</organism>
<evidence type="ECO:0000256" key="1">
    <source>
        <dbReference type="ARBA" id="ARBA00023002"/>
    </source>
</evidence>
<dbReference type="PANTHER" id="PTHR43292:SF4">
    <property type="entry name" value="ACYL-COA DEHYDROGENASE FADE34"/>
    <property type="match status" value="1"/>
</dbReference>
<proteinExistence type="predicted"/>
<dbReference type="Gene3D" id="1.20.140.10">
    <property type="entry name" value="Butyryl-CoA Dehydrogenase, subunit A, domain 3"/>
    <property type="match status" value="1"/>
</dbReference>
<dbReference type="InterPro" id="IPR013786">
    <property type="entry name" value="AcylCoA_DH/ox_N"/>
</dbReference>